<dbReference type="Gene3D" id="3.60.10.10">
    <property type="entry name" value="Endonuclease/exonuclease/phosphatase"/>
    <property type="match status" value="1"/>
</dbReference>
<protein>
    <recommendedName>
        <fullName evidence="1">Endonuclease/exonuclease/phosphatase domain-containing protein</fullName>
    </recommendedName>
</protein>
<name>A0AAW2WXD3_9LAMI</name>
<feature type="domain" description="Endonuclease/exonuclease/phosphatase" evidence="1">
    <location>
        <begin position="61"/>
        <end position="174"/>
    </location>
</feature>
<sequence>MDSVYFTRRFGFHAIVSNATNKIWCFSKIDCEVQVIQDHDQFLHIKVSSGILPEDIFCTFIYAKCSRNPRRILWEELKALSNHKTPWLVGGDFNAILHTEENMGGIINRLGPLEDFNDMILESGLTDAGFEGEPFTWTNKRVWRRLDRVLYSKEWTDLINITRVTHLPRRLSDHYPLLIIADRTENRWPSSFRFQKMWVYHQNFLETAKRCWSLPIHGSGMYKLQPKLYRMKEHLKIWNKQTFGNIFSLVDQAKSASSETEILFDKNPCDQHLISLNQKTAELVHALNMESEYWRQKSNCKWLEAGEEIPSTSTH</sequence>
<reference evidence="2" key="1">
    <citation type="submission" date="2020-06" db="EMBL/GenBank/DDBJ databases">
        <authorList>
            <person name="Li T."/>
            <person name="Hu X."/>
            <person name="Zhang T."/>
            <person name="Song X."/>
            <person name="Zhang H."/>
            <person name="Dai N."/>
            <person name="Sheng W."/>
            <person name="Hou X."/>
            <person name="Wei L."/>
        </authorList>
    </citation>
    <scope>NUCLEOTIDE SEQUENCE</scope>
    <source>
        <strain evidence="2">KEN1</strain>
        <tissue evidence="2">Leaf</tissue>
    </source>
</reference>
<organism evidence="2">
    <name type="scientific">Sesamum latifolium</name>
    <dbReference type="NCBI Taxonomy" id="2727402"/>
    <lineage>
        <taxon>Eukaryota</taxon>
        <taxon>Viridiplantae</taxon>
        <taxon>Streptophyta</taxon>
        <taxon>Embryophyta</taxon>
        <taxon>Tracheophyta</taxon>
        <taxon>Spermatophyta</taxon>
        <taxon>Magnoliopsida</taxon>
        <taxon>eudicotyledons</taxon>
        <taxon>Gunneridae</taxon>
        <taxon>Pentapetalae</taxon>
        <taxon>asterids</taxon>
        <taxon>lamiids</taxon>
        <taxon>Lamiales</taxon>
        <taxon>Pedaliaceae</taxon>
        <taxon>Sesamum</taxon>
    </lineage>
</organism>
<gene>
    <name evidence="2" type="ORF">Slati_1771600</name>
</gene>
<dbReference type="AlphaFoldDB" id="A0AAW2WXD3"/>
<dbReference type="PANTHER" id="PTHR33710">
    <property type="entry name" value="BNAC02G09200D PROTEIN"/>
    <property type="match status" value="1"/>
</dbReference>
<dbReference type="EMBL" id="JACGWN010000006">
    <property type="protein sequence ID" value="KAL0446437.1"/>
    <property type="molecule type" value="Genomic_DNA"/>
</dbReference>
<dbReference type="InterPro" id="IPR005135">
    <property type="entry name" value="Endo/exonuclease/phosphatase"/>
</dbReference>
<proteinExistence type="predicted"/>
<comment type="caution">
    <text evidence="2">The sequence shown here is derived from an EMBL/GenBank/DDBJ whole genome shotgun (WGS) entry which is preliminary data.</text>
</comment>
<dbReference type="InterPro" id="IPR036691">
    <property type="entry name" value="Endo/exonu/phosph_ase_sf"/>
</dbReference>
<accession>A0AAW2WXD3</accession>
<evidence type="ECO:0000259" key="1">
    <source>
        <dbReference type="Pfam" id="PF03372"/>
    </source>
</evidence>
<dbReference type="SUPFAM" id="SSF56219">
    <property type="entry name" value="DNase I-like"/>
    <property type="match status" value="1"/>
</dbReference>
<dbReference type="GO" id="GO:0003824">
    <property type="term" value="F:catalytic activity"/>
    <property type="evidence" value="ECO:0007669"/>
    <property type="project" value="InterPro"/>
</dbReference>
<dbReference type="PANTHER" id="PTHR33710:SF62">
    <property type="entry name" value="DUF4283 DOMAIN PROTEIN"/>
    <property type="match status" value="1"/>
</dbReference>
<reference evidence="2" key="2">
    <citation type="journal article" date="2024" name="Plant">
        <title>Genomic evolution and insights into agronomic trait innovations of Sesamum species.</title>
        <authorList>
            <person name="Miao H."/>
            <person name="Wang L."/>
            <person name="Qu L."/>
            <person name="Liu H."/>
            <person name="Sun Y."/>
            <person name="Le M."/>
            <person name="Wang Q."/>
            <person name="Wei S."/>
            <person name="Zheng Y."/>
            <person name="Lin W."/>
            <person name="Duan Y."/>
            <person name="Cao H."/>
            <person name="Xiong S."/>
            <person name="Wang X."/>
            <person name="Wei L."/>
            <person name="Li C."/>
            <person name="Ma Q."/>
            <person name="Ju M."/>
            <person name="Zhao R."/>
            <person name="Li G."/>
            <person name="Mu C."/>
            <person name="Tian Q."/>
            <person name="Mei H."/>
            <person name="Zhang T."/>
            <person name="Gao T."/>
            <person name="Zhang H."/>
        </authorList>
    </citation>
    <scope>NUCLEOTIDE SEQUENCE</scope>
    <source>
        <strain evidence="2">KEN1</strain>
    </source>
</reference>
<evidence type="ECO:0000313" key="2">
    <source>
        <dbReference type="EMBL" id="KAL0446437.1"/>
    </source>
</evidence>
<dbReference type="Pfam" id="PF03372">
    <property type="entry name" value="Exo_endo_phos"/>
    <property type="match status" value="1"/>
</dbReference>